<sequence length="38" mass="3933">MAAPTVADIMADGATEGEDREASHTRTGEVTGGYRPVL</sequence>
<name>A0A2P2C3T0_9ZZZZ</name>
<organism evidence="2">
    <name type="scientific">metagenome</name>
    <dbReference type="NCBI Taxonomy" id="256318"/>
    <lineage>
        <taxon>unclassified sequences</taxon>
        <taxon>metagenomes</taxon>
    </lineage>
</organism>
<evidence type="ECO:0000313" key="2">
    <source>
        <dbReference type="EMBL" id="CUR56685.1"/>
    </source>
</evidence>
<dbReference type="EMBL" id="CZKB01000004">
    <property type="protein sequence ID" value="CUR56685.1"/>
    <property type="molecule type" value="Genomic_DNA"/>
</dbReference>
<evidence type="ECO:0000256" key="1">
    <source>
        <dbReference type="SAM" id="MobiDB-lite"/>
    </source>
</evidence>
<protein>
    <submittedName>
        <fullName evidence="2">Uncharacterized protein</fullName>
    </submittedName>
</protein>
<gene>
    <name evidence="2" type="ORF">NOCA1120141</name>
</gene>
<proteinExistence type="predicted"/>
<dbReference type="AlphaFoldDB" id="A0A2P2C3T0"/>
<feature type="region of interest" description="Disordered" evidence="1">
    <location>
        <begin position="1"/>
        <end position="38"/>
    </location>
</feature>
<accession>A0A2P2C3T0</accession>
<reference evidence="2" key="1">
    <citation type="submission" date="2015-08" db="EMBL/GenBank/DDBJ databases">
        <authorList>
            <person name="Babu N.S."/>
            <person name="Beckwith C.J."/>
            <person name="Beseler K.G."/>
            <person name="Brison A."/>
            <person name="Carone J.V."/>
            <person name="Caskin T.P."/>
            <person name="Diamond M."/>
            <person name="Durham M.E."/>
            <person name="Foxe J.M."/>
            <person name="Go M."/>
            <person name="Henderson B.A."/>
            <person name="Jones I.B."/>
            <person name="McGettigan J.A."/>
            <person name="Micheletti S.J."/>
            <person name="Nasrallah M.E."/>
            <person name="Ortiz D."/>
            <person name="Piller C.R."/>
            <person name="Privatt S.R."/>
            <person name="Schneider S.L."/>
            <person name="Sharp S."/>
            <person name="Smith T.C."/>
            <person name="Stanton J.D."/>
            <person name="Ullery H.E."/>
            <person name="Wilson R.J."/>
            <person name="Serrano M.G."/>
            <person name="Buck G."/>
            <person name="Lee V."/>
            <person name="Wang Y."/>
            <person name="Carvalho R."/>
            <person name="Voegtly L."/>
            <person name="Shi R."/>
            <person name="Duckworth R."/>
            <person name="Johnson A."/>
            <person name="Loviza R."/>
            <person name="Walstead R."/>
            <person name="Shah Z."/>
            <person name="Kiflezghi M."/>
            <person name="Wade K."/>
            <person name="Ball S.L."/>
            <person name="Bradley K.W."/>
            <person name="Asai D.J."/>
            <person name="Bowman C.A."/>
            <person name="Russell D.A."/>
            <person name="Pope W.H."/>
            <person name="Jacobs-Sera D."/>
            <person name="Hendrix R.W."/>
            <person name="Hatfull G.F."/>
        </authorList>
    </citation>
    <scope>NUCLEOTIDE SEQUENCE</scope>
</reference>